<evidence type="ECO:0008006" key="4">
    <source>
        <dbReference type="Google" id="ProtNLM"/>
    </source>
</evidence>
<dbReference type="KEGG" id="dfa:DFA_07567"/>
<dbReference type="EMBL" id="GL883013">
    <property type="protein sequence ID" value="EGG20443.1"/>
    <property type="molecule type" value="Genomic_DNA"/>
</dbReference>
<keyword evidence="3" id="KW-1185">Reference proteome</keyword>
<dbReference type="OMA" id="DSENWYR"/>
<reference evidence="3" key="1">
    <citation type="journal article" date="2011" name="Genome Res.">
        <title>Phylogeny-wide analysis of social amoeba genomes highlights ancient origins for complex intercellular communication.</title>
        <authorList>
            <person name="Heidel A.J."/>
            <person name="Lawal H.M."/>
            <person name="Felder M."/>
            <person name="Schilde C."/>
            <person name="Helps N.R."/>
            <person name="Tunggal B."/>
            <person name="Rivero F."/>
            <person name="John U."/>
            <person name="Schleicher M."/>
            <person name="Eichinger L."/>
            <person name="Platzer M."/>
            <person name="Noegel A.A."/>
            <person name="Schaap P."/>
            <person name="Gloeckner G."/>
        </authorList>
    </citation>
    <scope>NUCLEOTIDE SEQUENCE [LARGE SCALE GENOMIC DNA]</scope>
    <source>
        <strain evidence="3">SH3</strain>
    </source>
</reference>
<dbReference type="PANTHER" id="PTHR31196">
    <property type="entry name" value="RNA POLYMERASE II NUCLEAR LOCALIZATION PROTEIN SLC7A6OS-RELATED"/>
    <property type="match status" value="1"/>
</dbReference>
<protein>
    <recommendedName>
        <fullName evidence="4">RNA polymerase II nuclear localization protein SLC7A6OS</fullName>
    </recommendedName>
</protein>
<dbReference type="GeneID" id="14871921"/>
<feature type="compositionally biased region" description="Low complexity" evidence="1">
    <location>
        <begin position="210"/>
        <end position="241"/>
    </location>
</feature>
<dbReference type="AlphaFoldDB" id="F4PWS9"/>
<feature type="compositionally biased region" description="Acidic residues" evidence="1">
    <location>
        <begin position="423"/>
        <end position="434"/>
    </location>
</feature>
<accession>F4PWS9</accession>
<feature type="region of interest" description="Disordered" evidence="1">
    <location>
        <begin position="358"/>
        <end position="378"/>
    </location>
</feature>
<dbReference type="InterPro" id="IPR040218">
    <property type="entry name" value="SLC7A6OS"/>
</dbReference>
<feature type="compositionally biased region" description="Acidic residues" evidence="1">
    <location>
        <begin position="448"/>
        <end position="471"/>
    </location>
</feature>
<dbReference type="PANTHER" id="PTHR31196:SF2">
    <property type="entry name" value="RNA POLYMERASE II NUCLEAR LOCALIZATION PROTEIN SLC7A6OS-RELATED"/>
    <property type="match status" value="1"/>
</dbReference>
<feature type="compositionally biased region" description="Acidic residues" evidence="1">
    <location>
        <begin position="479"/>
        <end position="498"/>
    </location>
</feature>
<feature type="compositionally biased region" description="Low complexity" evidence="1">
    <location>
        <begin position="361"/>
        <end position="378"/>
    </location>
</feature>
<proteinExistence type="predicted"/>
<dbReference type="OrthoDB" id="20848at2759"/>
<feature type="compositionally biased region" description="Low complexity" evidence="1">
    <location>
        <begin position="12"/>
        <end position="31"/>
    </location>
</feature>
<feature type="region of interest" description="Disordered" evidence="1">
    <location>
        <begin position="1"/>
        <end position="44"/>
    </location>
</feature>
<evidence type="ECO:0000313" key="2">
    <source>
        <dbReference type="EMBL" id="EGG20443.1"/>
    </source>
</evidence>
<gene>
    <name evidence="2" type="ORF">DFA_07567</name>
</gene>
<dbReference type="RefSeq" id="XP_004367426.1">
    <property type="nucleotide sequence ID" value="XM_004367369.1"/>
</dbReference>
<evidence type="ECO:0000256" key="1">
    <source>
        <dbReference type="SAM" id="MobiDB-lite"/>
    </source>
</evidence>
<sequence>MTRSTNIEHNQDQLNNSNNNSNNKNDNNDNLGARSPTVDNNNDNLLMMFSPGINNNNTNNKPKKQFTPNIRKHVFKNNNSASAAAAAAEDNNKTSLFDIVSPTNNYLNKSNNITNNNNNNNNNNTINGLHREEIDVEEMEQQIESILKANQEHRPTIIPPKPMFLKIKRKIDEEPLEEIIIERPKKRALLDTFQSFNLNSNQEEDDENDNNNNNNNNTESSPEPNITNNNNNNAITNNNNNQQQDKEKKLFKLFTSVDEANLHHNRSKIEQRFIEFQSKGHVDSPKIQRTKRENVIKERNEIRYKQIRSNRIIFDQQQTSVIELERTEVEKDELFPTGLTKEEESLICNYRPMLKEHLHHNNNNDQQPNTQQLQKQQIQEDSMVIEKKQTKKIGYVYDYYYLNSDQVGENLKHIETIQLPAEDDYFTANDDDQSDSSTDSENWYTEYPDGDEVYSDKEVDSDDPYQESDDMLSEKISDYDGDYMYEQEYSSDDDEDYY</sequence>
<feature type="region of interest" description="Disordered" evidence="1">
    <location>
        <begin position="199"/>
        <end position="241"/>
    </location>
</feature>
<evidence type="ECO:0000313" key="3">
    <source>
        <dbReference type="Proteomes" id="UP000007797"/>
    </source>
</evidence>
<organism evidence="2 3">
    <name type="scientific">Cavenderia fasciculata</name>
    <name type="common">Slime mold</name>
    <name type="synonym">Dictyostelium fasciculatum</name>
    <dbReference type="NCBI Taxonomy" id="261658"/>
    <lineage>
        <taxon>Eukaryota</taxon>
        <taxon>Amoebozoa</taxon>
        <taxon>Evosea</taxon>
        <taxon>Eumycetozoa</taxon>
        <taxon>Dictyostelia</taxon>
        <taxon>Acytosteliales</taxon>
        <taxon>Cavenderiaceae</taxon>
        <taxon>Cavenderia</taxon>
    </lineage>
</organism>
<feature type="region of interest" description="Disordered" evidence="1">
    <location>
        <begin position="423"/>
        <end position="498"/>
    </location>
</feature>
<name>F4PWS9_CACFS</name>
<dbReference type="Proteomes" id="UP000007797">
    <property type="component" value="Unassembled WGS sequence"/>
</dbReference>